<feature type="domain" description="Transketolase N-terminal" evidence="6">
    <location>
        <begin position="15"/>
        <end position="255"/>
    </location>
</feature>
<dbReference type="PANTHER" id="PTHR47514">
    <property type="entry name" value="TRANSKETOLASE N-TERMINAL SECTION-RELATED"/>
    <property type="match status" value="1"/>
</dbReference>
<comment type="cofactor">
    <cofactor evidence="1">
        <name>thiamine diphosphate</name>
        <dbReference type="ChEBI" id="CHEBI:58937"/>
    </cofactor>
</comment>
<dbReference type="InterPro" id="IPR049557">
    <property type="entry name" value="Transketolase_CS"/>
</dbReference>
<evidence type="ECO:0000313" key="7">
    <source>
        <dbReference type="EMBL" id="EEA91606.1"/>
    </source>
</evidence>
<dbReference type="InterPro" id="IPR029061">
    <property type="entry name" value="THDP-binding"/>
</dbReference>
<evidence type="ECO:0000256" key="2">
    <source>
        <dbReference type="ARBA" id="ARBA00007131"/>
    </source>
</evidence>
<dbReference type="RefSeq" id="WP_006719663.1">
    <property type="nucleotide sequence ID" value="NZ_CP085935.1"/>
</dbReference>
<dbReference type="PANTHER" id="PTHR47514:SF1">
    <property type="entry name" value="TRANSKETOLASE N-TERMINAL SECTION-RELATED"/>
    <property type="match status" value="1"/>
</dbReference>
<keyword evidence="3" id="KW-0808">Transferase</keyword>
<evidence type="ECO:0000256" key="4">
    <source>
        <dbReference type="ARBA" id="ARBA00022723"/>
    </source>
</evidence>
<dbReference type="PROSITE" id="PS00801">
    <property type="entry name" value="TRANSKETOLASE_1"/>
    <property type="match status" value="1"/>
</dbReference>
<dbReference type="HOGENOM" id="CLU_009227_4_1_11"/>
<comment type="similarity">
    <text evidence="2">Belongs to the transketolase family.</text>
</comment>
<dbReference type="GO" id="GO:0000287">
    <property type="term" value="F:magnesium ion binding"/>
    <property type="evidence" value="ECO:0007669"/>
    <property type="project" value="UniProtKB-ARBA"/>
</dbReference>
<reference evidence="7 8" key="1">
    <citation type="submission" date="2008-10" db="EMBL/GenBank/DDBJ databases">
        <title>Draft genome sequence of Collinsella stercoris (DSM 13279).</title>
        <authorList>
            <person name="Sudarsanam P."/>
            <person name="Ley R."/>
            <person name="Guruge J."/>
            <person name="Turnbaugh P.J."/>
            <person name="Mahowald M."/>
            <person name="Liep D."/>
            <person name="Gordon J."/>
        </authorList>
    </citation>
    <scope>NUCLEOTIDE SEQUENCE [LARGE SCALE GENOMIC DNA]</scope>
    <source>
        <strain evidence="7 8">DSM 13279</strain>
    </source>
</reference>
<evidence type="ECO:0000256" key="3">
    <source>
        <dbReference type="ARBA" id="ARBA00022679"/>
    </source>
</evidence>
<reference evidence="7 8" key="2">
    <citation type="submission" date="2008-10" db="EMBL/GenBank/DDBJ databases">
        <authorList>
            <person name="Fulton L."/>
            <person name="Clifton S."/>
            <person name="Fulton B."/>
            <person name="Xu J."/>
            <person name="Minx P."/>
            <person name="Pepin K.H."/>
            <person name="Johnson M."/>
            <person name="Thiruvilangam P."/>
            <person name="Bhonagiri V."/>
            <person name="Nash W.E."/>
            <person name="Mardis E.R."/>
            <person name="Wilson R.K."/>
        </authorList>
    </citation>
    <scope>NUCLEOTIDE SEQUENCE [LARGE SCALE GENOMIC DNA]</scope>
    <source>
        <strain evidence="7 8">DSM 13279</strain>
    </source>
</reference>
<dbReference type="STRING" id="445975.COLSTE_00161"/>
<accession>B6G7Y0</accession>
<evidence type="ECO:0000256" key="5">
    <source>
        <dbReference type="ARBA" id="ARBA00023052"/>
    </source>
</evidence>
<keyword evidence="4" id="KW-0479">Metal-binding</keyword>
<protein>
    <submittedName>
        <fullName evidence="7">Transketolase, thiamine diphosphate binding domain protein</fullName>
    </submittedName>
</protein>
<name>B6G7Y0_9ACTN</name>
<dbReference type="Gene3D" id="3.40.50.970">
    <property type="match status" value="1"/>
</dbReference>
<proteinExistence type="inferred from homology"/>
<organism evidence="7 8">
    <name type="scientific">Collinsella stercoris DSM 13279</name>
    <dbReference type="NCBI Taxonomy" id="445975"/>
    <lineage>
        <taxon>Bacteria</taxon>
        <taxon>Bacillati</taxon>
        <taxon>Actinomycetota</taxon>
        <taxon>Coriobacteriia</taxon>
        <taxon>Coriobacteriales</taxon>
        <taxon>Coriobacteriaceae</taxon>
        <taxon>Collinsella</taxon>
    </lineage>
</organism>
<keyword evidence="5" id="KW-0786">Thiamine pyrophosphate</keyword>
<dbReference type="SUPFAM" id="SSF52518">
    <property type="entry name" value="Thiamin diphosphate-binding fold (THDP-binding)"/>
    <property type="match status" value="1"/>
</dbReference>
<evidence type="ECO:0000256" key="1">
    <source>
        <dbReference type="ARBA" id="ARBA00001964"/>
    </source>
</evidence>
<dbReference type="GO" id="GO:0016740">
    <property type="term" value="F:transferase activity"/>
    <property type="evidence" value="ECO:0007669"/>
    <property type="project" value="UniProtKB-KW"/>
</dbReference>
<dbReference type="EMBL" id="ABXJ01000012">
    <property type="protein sequence ID" value="EEA91606.1"/>
    <property type="molecule type" value="Genomic_DNA"/>
</dbReference>
<comment type="caution">
    <text evidence="7">The sequence shown here is derived from an EMBL/GenBank/DDBJ whole genome shotgun (WGS) entry which is preliminary data.</text>
</comment>
<gene>
    <name evidence="7" type="ORF">COLSTE_00161</name>
</gene>
<dbReference type="Proteomes" id="UP000003560">
    <property type="component" value="Unassembled WGS sequence"/>
</dbReference>
<evidence type="ECO:0000313" key="8">
    <source>
        <dbReference type="Proteomes" id="UP000003560"/>
    </source>
</evidence>
<dbReference type="InterPro" id="IPR005474">
    <property type="entry name" value="Transketolase_N"/>
</dbReference>
<evidence type="ECO:0000259" key="6">
    <source>
        <dbReference type="Pfam" id="PF00456"/>
    </source>
</evidence>
<dbReference type="eggNOG" id="COG3959">
    <property type="taxonomic scope" value="Bacteria"/>
</dbReference>
<keyword evidence="8" id="KW-1185">Reference proteome</keyword>
<dbReference type="Pfam" id="PF00456">
    <property type="entry name" value="Transketolase_N"/>
    <property type="match status" value="1"/>
</dbReference>
<dbReference type="CDD" id="cd02012">
    <property type="entry name" value="TPP_TK"/>
    <property type="match status" value="1"/>
</dbReference>
<sequence length="278" mass="30452">MATIEELETLRWDLRRDCVDIIMAGKGGHIGGDMSVIDALMVLYARHLNIAPSRVDDPDRDRFVLSKGHAMEAYYAVLCHEGYLDLDDVKARFSQFGSPYIGHPNNKLPGIEMNSGSLGHGLPVAVGMALAARMDKRPTRVYTIMGDGELAEGSVWEGAMSGGNYALDNLCALVDRNRLQISGCTEDVMKQDSQEERWASFGWNVLSIPGNDVAAIDEALGLASRTKGKPTVIILNTVKGYGSPIMEDKAGWHHHLPNAEEYARIVADFAARKEARHA</sequence>
<dbReference type="AlphaFoldDB" id="B6G7Y0"/>
<dbReference type="GeneID" id="98002550"/>